<keyword evidence="3" id="KW-1185">Reference proteome</keyword>
<dbReference type="Proteomes" id="UP001590951">
    <property type="component" value="Unassembled WGS sequence"/>
</dbReference>
<comment type="caution">
    <text evidence="2">The sequence shown here is derived from an EMBL/GenBank/DDBJ whole genome shotgun (WGS) entry which is preliminary data.</text>
</comment>
<reference evidence="2 3" key="1">
    <citation type="submission" date="2024-09" db="EMBL/GenBank/DDBJ databases">
        <title>Rethinking Asexuality: The Enigmatic Case of Functional Sexual Genes in Lepraria (Stereocaulaceae).</title>
        <authorList>
            <person name="Doellman M."/>
            <person name="Sun Y."/>
            <person name="Barcenas-Pena A."/>
            <person name="Lumbsch H.T."/>
            <person name="Grewe F."/>
        </authorList>
    </citation>
    <scope>NUCLEOTIDE SEQUENCE [LARGE SCALE GENOMIC DNA]</scope>
    <source>
        <strain evidence="2 3">Grewe 0041</strain>
    </source>
</reference>
<accession>A0ABR4APG8</accession>
<protein>
    <submittedName>
        <fullName evidence="2">Uncharacterized protein</fullName>
    </submittedName>
</protein>
<proteinExistence type="predicted"/>
<sequence length="206" mass="21246">MTSTGPDATSSTVIPPSSSTAPSPPLPPFPSPSCLPVSDGDFNVDYAIIAIGTFCTDFNQTVSAGSDPASQVFAGGPSIPSIRLTLSWNDTGSCPQKQFPAQNAGRDCNTIFHSIISGCPSQQIGGSFTWNCGYRYLGFDQGQPDVAPPPSSTEELSPTFTAASNPPSPTDNSSSTRSKCYTTATYTIKILKTSASPSGSADSASI</sequence>
<evidence type="ECO:0000313" key="3">
    <source>
        <dbReference type="Proteomes" id="UP001590951"/>
    </source>
</evidence>
<evidence type="ECO:0000313" key="2">
    <source>
        <dbReference type="EMBL" id="KAL2046607.1"/>
    </source>
</evidence>
<feature type="region of interest" description="Disordered" evidence="1">
    <location>
        <begin position="143"/>
        <end position="178"/>
    </location>
</feature>
<name>A0ABR4APG8_9LECA</name>
<feature type="compositionally biased region" description="Low complexity" evidence="1">
    <location>
        <begin position="10"/>
        <end position="21"/>
    </location>
</feature>
<feature type="region of interest" description="Disordered" evidence="1">
    <location>
        <begin position="1"/>
        <end position="32"/>
    </location>
</feature>
<evidence type="ECO:0000256" key="1">
    <source>
        <dbReference type="SAM" id="MobiDB-lite"/>
    </source>
</evidence>
<gene>
    <name evidence="2" type="ORF">ABVK25_011732</name>
</gene>
<dbReference type="EMBL" id="JBHFEH010000112">
    <property type="protein sequence ID" value="KAL2046607.1"/>
    <property type="molecule type" value="Genomic_DNA"/>
</dbReference>
<feature type="compositionally biased region" description="Pro residues" evidence="1">
    <location>
        <begin position="22"/>
        <end position="32"/>
    </location>
</feature>
<organism evidence="2 3">
    <name type="scientific">Lepraria finkii</name>
    <dbReference type="NCBI Taxonomy" id="1340010"/>
    <lineage>
        <taxon>Eukaryota</taxon>
        <taxon>Fungi</taxon>
        <taxon>Dikarya</taxon>
        <taxon>Ascomycota</taxon>
        <taxon>Pezizomycotina</taxon>
        <taxon>Lecanoromycetes</taxon>
        <taxon>OSLEUM clade</taxon>
        <taxon>Lecanoromycetidae</taxon>
        <taxon>Lecanorales</taxon>
        <taxon>Lecanorineae</taxon>
        <taxon>Stereocaulaceae</taxon>
        <taxon>Lepraria</taxon>
    </lineage>
</organism>